<sequence length="174" mass="20037">MINKKLLSSFLNFSQQQKPAPSFILLYVFTWLIWHNQIFTAFFSQTGDVIDRLMAAYQSVEENQYMLVLFLALLFLVIRLGYNYIVFKSQQLVMSVDDEELLVRGDQLAQENDDIKALMTTLTNTQAQLKRAQEREKQAITEKNNTIAKLLATQAELEEALADNQLLAQQAIIK</sequence>
<keyword evidence="2" id="KW-0472">Membrane</keyword>
<keyword evidence="4" id="KW-1185">Reference proteome</keyword>
<organism evidence="3 4">
    <name type="scientific">Thalassotalea piscium</name>
    <dbReference type="NCBI Taxonomy" id="1230533"/>
    <lineage>
        <taxon>Bacteria</taxon>
        <taxon>Pseudomonadati</taxon>
        <taxon>Pseudomonadota</taxon>
        <taxon>Gammaproteobacteria</taxon>
        <taxon>Alteromonadales</taxon>
        <taxon>Colwelliaceae</taxon>
        <taxon>Thalassotalea</taxon>
    </lineage>
</organism>
<proteinExistence type="predicted"/>
<comment type="caution">
    <text evidence="3">The sequence shown here is derived from an EMBL/GenBank/DDBJ whole genome shotgun (WGS) entry which is preliminary data.</text>
</comment>
<evidence type="ECO:0000256" key="1">
    <source>
        <dbReference type="SAM" id="Coils"/>
    </source>
</evidence>
<feature type="transmembrane region" description="Helical" evidence="2">
    <location>
        <begin position="64"/>
        <end position="85"/>
    </location>
</feature>
<dbReference type="AlphaFoldDB" id="A0A7X0NKA9"/>
<feature type="coiled-coil region" evidence="1">
    <location>
        <begin position="108"/>
        <end position="170"/>
    </location>
</feature>
<keyword evidence="1" id="KW-0175">Coiled coil</keyword>
<evidence type="ECO:0000256" key="2">
    <source>
        <dbReference type="SAM" id="Phobius"/>
    </source>
</evidence>
<gene>
    <name evidence="3" type="ORF">HNQ55_003524</name>
</gene>
<keyword evidence="2" id="KW-0812">Transmembrane</keyword>
<name>A0A7X0NKA9_9GAMM</name>
<dbReference type="RefSeq" id="WP_184426613.1">
    <property type="nucleotide sequence ID" value="NZ_AP027362.1"/>
</dbReference>
<accession>A0A7X0NKA9</accession>
<evidence type="ECO:0000313" key="4">
    <source>
        <dbReference type="Proteomes" id="UP000537141"/>
    </source>
</evidence>
<dbReference type="Proteomes" id="UP000537141">
    <property type="component" value="Unassembled WGS sequence"/>
</dbReference>
<reference evidence="3 4" key="1">
    <citation type="submission" date="2020-08" db="EMBL/GenBank/DDBJ databases">
        <title>Genomic Encyclopedia of Type Strains, Phase IV (KMG-IV): sequencing the most valuable type-strain genomes for metagenomic binning, comparative biology and taxonomic classification.</title>
        <authorList>
            <person name="Goeker M."/>
        </authorList>
    </citation>
    <scope>NUCLEOTIDE SEQUENCE [LARGE SCALE GENOMIC DNA]</scope>
    <source>
        <strain evidence="3 4">DSM 26287</strain>
    </source>
</reference>
<evidence type="ECO:0000313" key="3">
    <source>
        <dbReference type="EMBL" id="MBB6544988.1"/>
    </source>
</evidence>
<dbReference type="EMBL" id="JACHHU010000042">
    <property type="protein sequence ID" value="MBB6544988.1"/>
    <property type="molecule type" value="Genomic_DNA"/>
</dbReference>
<feature type="transmembrane region" description="Helical" evidence="2">
    <location>
        <begin position="21"/>
        <end position="44"/>
    </location>
</feature>
<protein>
    <submittedName>
        <fullName evidence="3">Uncharacterized protein HemX</fullName>
    </submittedName>
</protein>
<keyword evidence="2" id="KW-1133">Transmembrane helix</keyword>